<dbReference type="EMBL" id="LSMT01000854">
    <property type="protein sequence ID" value="PFX14011.1"/>
    <property type="molecule type" value="Genomic_DNA"/>
</dbReference>
<dbReference type="OrthoDB" id="5957748at2759"/>
<keyword evidence="8" id="KW-0648">Protein biosynthesis</keyword>
<feature type="region of interest" description="Disordered" evidence="6">
    <location>
        <begin position="31"/>
        <end position="57"/>
    </location>
</feature>
<evidence type="ECO:0000313" key="9">
    <source>
        <dbReference type="Proteomes" id="UP000225706"/>
    </source>
</evidence>
<dbReference type="Proteomes" id="UP000225706">
    <property type="component" value="Unassembled WGS sequence"/>
</dbReference>
<evidence type="ECO:0000256" key="6">
    <source>
        <dbReference type="SAM" id="MobiDB-lite"/>
    </source>
</evidence>
<evidence type="ECO:0000256" key="3">
    <source>
        <dbReference type="ARBA" id="ARBA00022741"/>
    </source>
</evidence>
<feature type="domain" description="Alpha-type protein kinase" evidence="7">
    <location>
        <begin position="71"/>
        <end position="291"/>
    </location>
</feature>
<gene>
    <name evidence="8" type="primary">efk-1</name>
    <name evidence="8" type="ORF">AWC38_SpisGene21868</name>
</gene>
<dbReference type="GO" id="GO:0005524">
    <property type="term" value="F:ATP binding"/>
    <property type="evidence" value="ECO:0007669"/>
    <property type="project" value="UniProtKB-KW"/>
</dbReference>
<dbReference type="Gene3D" id="3.20.200.10">
    <property type="entry name" value="MHCK/EF2 kinase"/>
    <property type="match status" value="1"/>
</dbReference>
<keyword evidence="9" id="KW-1185">Reference proteome</keyword>
<sequence length="291" mass="32479">MSSRANAGPRTRMKVRSKTGRRLFTSDFWNMSSRKKPSNQSSSGHYIKSNAGSGPAYTTRNKCCHAPSTRIVAVNELKWLDPFPVTLSLRRKSFSEGTFREAYMAKAISGLPKGDYILKKYKEGEIPGIVQLFGSIEAHTGKSVQLNALARNFAQSMDAEAPALEFGRTFTYHKVFFSSMGNEFVTIETFIDGPFVKLVNNDGLICSEEASELSMKAKTFSHYTYKKPNTKLIVLDIQGVGYTLCDPEIASTTHTDAANNFYFCIGNLSTKAIESFFDKYNCSKYCKLLNL</sequence>
<dbReference type="PROSITE" id="PS51158">
    <property type="entry name" value="ALPHA_KINASE"/>
    <property type="match status" value="1"/>
</dbReference>
<protein>
    <submittedName>
        <fullName evidence="8">Eukaryotic elongation factor 2 kinase</fullName>
    </submittedName>
</protein>
<dbReference type="CDD" id="cd04515">
    <property type="entry name" value="Alpha_kinase"/>
    <property type="match status" value="1"/>
</dbReference>
<dbReference type="GO" id="GO:0031037">
    <property type="term" value="P:myosin II filament disassembly"/>
    <property type="evidence" value="ECO:0007669"/>
    <property type="project" value="TreeGrafter"/>
</dbReference>
<evidence type="ECO:0000256" key="4">
    <source>
        <dbReference type="ARBA" id="ARBA00022777"/>
    </source>
</evidence>
<accession>A0A2B4R8P0</accession>
<dbReference type="InterPro" id="IPR051852">
    <property type="entry name" value="Alpha-type_PK"/>
</dbReference>
<dbReference type="GO" id="GO:0003746">
    <property type="term" value="F:translation elongation factor activity"/>
    <property type="evidence" value="ECO:0007669"/>
    <property type="project" value="UniProtKB-KW"/>
</dbReference>
<dbReference type="AlphaFoldDB" id="A0A2B4R8P0"/>
<evidence type="ECO:0000256" key="5">
    <source>
        <dbReference type="ARBA" id="ARBA00022840"/>
    </source>
</evidence>
<dbReference type="SMART" id="SM00811">
    <property type="entry name" value="Alpha_kinase"/>
    <property type="match status" value="1"/>
</dbReference>
<reference evidence="9" key="1">
    <citation type="journal article" date="2017" name="bioRxiv">
        <title>Comparative analysis of the genomes of Stylophora pistillata and Acropora digitifera provides evidence for extensive differences between species of corals.</title>
        <authorList>
            <person name="Voolstra C.R."/>
            <person name="Li Y."/>
            <person name="Liew Y.J."/>
            <person name="Baumgarten S."/>
            <person name="Zoccola D."/>
            <person name="Flot J.-F."/>
            <person name="Tambutte S."/>
            <person name="Allemand D."/>
            <person name="Aranda M."/>
        </authorList>
    </citation>
    <scope>NUCLEOTIDE SEQUENCE [LARGE SCALE GENOMIC DNA]</scope>
</reference>
<evidence type="ECO:0000256" key="1">
    <source>
        <dbReference type="ARBA" id="ARBA00022527"/>
    </source>
</evidence>
<keyword evidence="3" id="KW-0547">Nucleotide-binding</keyword>
<dbReference type="InterPro" id="IPR004166">
    <property type="entry name" value="a-kinase_dom"/>
</dbReference>
<dbReference type="InterPro" id="IPR011009">
    <property type="entry name" value="Kinase-like_dom_sf"/>
</dbReference>
<keyword evidence="4 8" id="KW-0418">Kinase</keyword>
<dbReference type="Pfam" id="PF02816">
    <property type="entry name" value="Alpha_kinase"/>
    <property type="match status" value="1"/>
</dbReference>
<evidence type="ECO:0000259" key="7">
    <source>
        <dbReference type="PROSITE" id="PS51158"/>
    </source>
</evidence>
<dbReference type="PANTHER" id="PTHR45992:SF2">
    <property type="entry name" value="EUKARYOTIC ELONGATION FACTOR 2 KINASE"/>
    <property type="match status" value="1"/>
</dbReference>
<evidence type="ECO:0000313" key="8">
    <source>
        <dbReference type="EMBL" id="PFX14011.1"/>
    </source>
</evidence>
<keyword evidence="2" id="KW-0808">Transferase</keyword>
<dbReference type="SUPFAM" id="SSF56112">
    <property type="entry name" value="Protein kinase-like (PK-like)"/>
    <property type="match status" value="1"/>
</dbReference>
<dbReference type="GO" id="GO:1903013">
    <property type="term" value="P:response to differentiation-inducing factor 1"/>
    <property type="evidence" value="ECO:0007669"/>
    <property type="project" value="TreeGrafter"/>
</dbReference>
<organism evidence="8 9">
    <name type="scientific">Stylophora pistillata</name>
    <name type="common">Smooth cauliflower coral</name>
    <dbReference type="NCBI Taxonomy" id="50429"/>
    <lineage>
        <taxon>Eukaryota</taxon>
        <taxon>Metazoa</taxon>
        <taxon>Cnidaria</taxon>
        <taxon>Anthozoa</taxon>
        <taxon>Hexacorallia</taxon>
        <taxon>Scleractinia</taxon>
        <taxon>Astrocoeniina</taxon>
        <taxon>Pocilloporidae</taxon>
        <taxon>Stylophora</taxon>
    </lineage>
</organism>
<dbReference type="PANTHER" id="PTHR45992">
    <property type="entry name" value="EUKARYOTIC ELONGATION FACTOR 2 KINASE-RELATED"/>
    <property type="match status" value="1"/>
</dbReference>
<evidence type="ECO:0000256" key="2">
    <source>
        <dbReference type="ARBA" id="ARBA00022679"/>
    </source>
</evidence>
<name>A0A2B4R8P0_STYPI</name>
<keyword evidence="5" id="KW-0067">ATP-binding</keyword>
<keyword evidence="8" id="KW-0251">Elongation factor</keyword>
<dbReference type="GO" id="GO:0004674">
    <property type="term" value="F:protein serine/threonine kinase activity"/>
    <property type="evidence" value="ECO:0007669"/>
    <property type="project" value="UniProtKB-KW"/>
</dbReference>
<comment type="caution">
    <text evidence="8">The sequence shown here is derived from an EMBL/GenBank/DDBJ whole genome shotgun (WGS) entry which is preliminary data.</text>
</comment>
<proteinExistence type="predicted"/>
<keyword evidence="1" id="KW-0723">Serine/threonine-protein kinase</keyword>